<dbReference type="OrthoDB" id="9766909at2"/>
<evidence type="ECO:0000256" key="7">
    <source>
        <dbReference type="ARBA" id="ARBA00022801"/>
    </source>
</evidence>
<dbReference type="InterPro" id="IPR023346">
    <property type="entry name" value="Lysozyme-like_dom_sf"/>
</dbReference>
<dbReference type="Pfam" id="PF00912">
    <property type="entry name" value="Transgly"/>
    <property type="match status" value="1"/>
</dbReference>
<comment type="catalytic activity">
    <reaction evidence="15">
        <text>[GlcNAc-(1-&gt;4)-Mur2Ac(oyl-L-Ala-gamma-D-Glu-L-Lys-D-Ala-D-Ala)](n)-di-trans,octa-cis-undecaprenyl diphosphate + beta-D-GlcNAc-(1-&gt;4)-Mur2Ac(oyl-L-Ala-gamma-D-Glu-L-Lys-D-Ala-D-Ala)-di-trans,octa-cis-undecaprenyl diphosphate = [GlcNAc-(1-&gt;4)-Mur2Ac(oyl-L-Ala-gamma-D-Glu-L-Lys-D-Ala-D-Ala)](n+1)-di-trans,octa-cis-undecaprenyl diphosphate + di-trans,octa-cis-undecaprenyl diphosphate + H(+)</text>
        <dbReference type="Rhea" id="RHEA:23708"/>
        <dbReference type="Rhea" id="RHEA-COMP:9602"/>
        <dbReference type="Rhea" id="RHEA-COMP:9603"/>
        <dbReference type="ChEBI" id="CHEBI:15378"/>
        <dbReference type="ChEBI" id="CHEBI:58405"/>
        <dbReference type="ChEBI" id="CHEBI:60033"/>
        <dbReference type="ChEBI" id="CHEBI:78435"/>
        <dbReference type="EC" id="2.4.99.28"/>
    </reaction>
</comment>
<dbReference type="SUPFAM" id="SSF53955">
    <property type="entry name" value="Lysozyme-like"/>
    <property type="match status" value="1"/>
</dbReference>
<dbReference type="RefSeq" id="WP_126865718.1">
    <property type="nucleotide sequence ID" value="NZ_JAUSTX010000028.1"/>
</dbReference>
<keyword evidence="9" id="KW-0573">Peptidoglycan synthesis</keyword>
<name>A0A3S0V9M0_9BACI</name>
<dbReference type="GO" id="GO:0008658">
    <property type="term" value="F:penicillin binding"/>
    <property type="evidence" value="ECO:0007669"/>
    <property type="project" value="InterPro"/>
</dbReference>
<dbReference type="Proteomes" id="UP000267430">
    <property type="component" value="Unassembled WGS sequence"/>
</dbReference>
<dbReference type="InterPro" id="IPR050396">
    <property type="entry name" value="Glycosyltr_51/Transpeptidase"/>
</dbReference>
<keyword evidence="7" id="KW-0378">Hydrolase</keyword>
<evidence type="ECO:0000259" key="19">
    <source>
        <dbReference type="Pfam" id="PF00912"/>
    </source>
</evidence>
<reference evidence="20 21" key="1">
    <citation type="submission" date="2018-12" db="EMBL/GenBank/DDBJ databases">
        <title>Bacillus chawlae sp. nov., Bacillus glennii sp. nov., and Bacillus saganii sp. nov. Isolated from the Vehicle Assembly Building at Kennedy Space Center where the Viking Spacecraft were Assembled.</title>
        <authorList>
            <person name="Seuylemezian A."/>
            <person name="Vaishampayan P."/>
        </authorList>
    </citation>
    <scope>NUCLEOTIDE SEQUENCE [LARGE SCALE GENOMIC DNA]</scope>
    <source>
        <strain evidence="20 21">L5</strain>
    </source>
</reference>
<dbReference type="AlphaFoldDB" id="A0A3S0V9M0"/>
<evidence type="ECO:0000256" key="12">
    <source>
        <dbReference type="ARBA" id="ARBA00023268"/>
    </source>
</evidence>
<dbReference type="Gene3D" id="3.40.710.10">
    <property type="entry name" value="DD-peptidase/beta-lactamase superfamily"/>
    <property type="match status" value="1"/>
</dbReference>
<dbReference type="Gene3D" id="2.60.40.10">
    <property type="entry name" value="Immunoglobulins"/>
    <property type="match status" value="1"/>
</dbReference>
<evidence type="ECO:0000259" key="18">
    <source>
        <dbReference type="Pfam" id="PF00905"/>
    </source>
</evidence>
<gene>
    <name evidence="20" type="ORF">ELQ35_15245</name>
</gene>
<feature type="compositionally biased region" description="Polar residues" evidence="16">
    <location>
        <begin position="814"/>
        <end position="830"/>
    </location>
</feature>
<evidence type="ECO:0000256" key="5">
    <source>
        <dbReference type="ARBA" id="ARBA00022679"/>
    </source>
</evidence>
<dbReference type="PANTHER" id="PTHR32282">
    <property type="entry name" value="BINDING PROTEIN TRANSPEPTIDASE, PUTATIVE-RELATED"/>
    <property type="match status" value="1"/>
</dbReference>
<evidence type="ECO:0000256" key="13">
    <source>
        <dbReference type="ARBA" id="ARBA00023316"/>
    </source>
</evidence>
<keyword evidence="12" id="KW-0511">Multifunctional enzyme</keyword>
<evidence type="ECO:0000256" key="15">
    <source>
        <dbReference type="ARBA" id="ARBA00049902"/>
    </source>
</evidence>
<keyword evidence="8" id="KW-0133">Cell shape</keyword>
<evidence type="ECO:0000256" key="16">
    <source>
        <dbReference type="SAM" id="MobiDB-lite"/>
    </source>
</evidence>
<dbReference type="GO" id="GO:0009252">
    <property type="term" value="P:peptidoglycan biosynthetic process"/>
    <property type="evidence" value="ECO:0007669"/>
    <property type="project" value="UniProtKB-KW"/>
</dbReference>
<dbReference type="EMBL" id="RYZZ01000022">
    <property type="protein sequence ID" value="RUQ27610.1"/>
    <property type="molecule type" value="Genomic_DNA"/>
</dbReference>
<dbReference type="PANTHER" id="PTHR32282:SF32">
    <property type="entry name" value="PENICILLIN-BINDING PROTEIN 2A"/>
    <property type="match status" value="1"/>
</dbReference>
<dbReference type="GO" id="GO:0071555">
    <property type="term" value="P:cell wall organization"/>
    <property type="evidence" value="ECO:0007669"/>
    <property type="project" value="UniProtKB-KW"/>
</dbReference>
<evidence type="ECO:0000256" key="17">
    <source>
        <dbReference type="SAM" id="Phobius"/>
    </source>
</evidence>
<dbReference type="GO" id="GO:0008360">
    <property type="term" value="P:regulation of cell shape"/>
    <property type="evidence" value="ECO:0007669"/>
    <property type="project" value="UniProtKB-KW"/>
</dbReference>
<evidence type="ECO:0000313" key="21">
    <source>
        <dbReference type="Proteomes" id="UP000267430"/>
    </source>
</evidence>
<dbReference type="InterPro" id="IPR013783">
    <property type="entry name" value="Ig-like_fold"/>
</dbReference>
<accession>A0A3S0V9M0</accession>
<dbReference type="GO" id="GO:0030288">
    <property type="term" value="C:outer membrane-bounded periplasmic space"/>
    <property type="evidence" value="ECO:0007669"/>
    <property type="project" value="TreeGrafter"/>
</dbReference>
<keyword evidence="6 17" id="KW-0812">Transmembrane</keyword>
<evidence type="ECO:0000313" key="20">
    <source>
        <dbReference type="EMBL" id="RUQ27610.1"/>
    </source>
</evidence>
<feature type="transmembrane region" description="Helical" evidence="17">
    <location>
        <begin position="34"/>
        <end position="62"/>
    </location>
</feature>
<proteinExistence type="predicted"/>
<dbReference type="InterPro" id="IPR012338">
    <property type="entry name" value="Beta-lactam/transpept-like"/>
</dbReference>
<dbReference type="InterPro" id="IPR036950">
    <property type="entry name" value="PBP_transglycosylase"/>
</dbReference>
<dbReference type="Gene3D" id="1.10.3810.10">
    <property type="entry name" value="Biosynthetic peptidoglycan transglycosylase-like"/>
    <property type="match status" value="1"/>
</dbReference>
<feature type="domain" description="Glycosyl transferase family 51" evidence="19">
    <location>
        <begin position="97"/>
        <end position="281"/>
    </location>
</feature>
<evidence type="ECO:0000256" key="8">
    <source>
        <dbReference type="ARBA" id="ARBA00022960"/>
    </source>
</evidence>
<dbReference type="GO" id="GO:0006508">
    <property type="term" value="P:proteolysis"/>
    <property type="evidence" value="ECO:0007669"/>
    <property type="project" value="UniProtKB-KW"/>
</dbReference>
<dbReference type="InterPro" id="IPR001264">
    <property type="entry name" value="Glyco_trans_51"/>
</dbReference>
<keyword evidence="1" id="KW-1003">Cell membrane</keyword>
<dbReference type="SUPFAM" id="SSF56601">
    <property type="entry name" value="beta-lactamase/transpeptidase-like"/>
    <property type="match status" value="1"/>
</dbReference>
<keyword evidence="21" id="KW-1185">Reference proteome</keyword>
<evidence type="ECO:0000256" key="4">
    <source>
        <dbReference type="ARBA" id="ARBA00022676"/>
    </source>
</evidence>
<keyword evidence="3" id="KW-0645">Protease</keyword>
<evidence type="ECO:0000256" key="2">
    <source>
        <dbReference type="ARBA" id="ARBA00022645"/>
    </source>
</evidence>
<protein>
    <submittedName>
        <fullName evidence="20">Penicillin-binding protein</fullName>
    </submittedName>
</protein>
<keyword evidence="13" id="KW-0961">Cell wall biogenesis/degradation</keyword>
<keyword evidence="4" id="KW-0328">Glycosyltransferase</keyword>
<evidence type="ECO:0000256" key="14">
    <source>
        <dbReference type="ARBA" id="ARBA00034000"/>
    </source>
</evidence>
<evidence type="ECO:0000256" key="6">
    <source>
        <dbReference type="ARBA" id="ARBA00022692"/>
    </source>
</evidence>
<keyword evidence="10 17" id="KW-1133">Transmembrane helix</keyword>
<organism evidence="20 21">
    <name type="scientific">Peribacillus cavernae</name>
    <dbReference type="NCBI Taxonomy" id="1674310"/>
    <lineage>
        <taxon>Bacteria</taxon>
        <taxon>Bacillati</taxon>
        <taxon>Bacillota</taxon>
        <taxon>Bacilli</taxon>
        <taxon>Bacillales</taxon>
        <taxon>Bacillaceae</taxon>
        <taxon>Peribacillus</taxon>
    </lineage>
</organism>
<evidence type="ECO:0000256" key="1">
    <source>
        <dbReference type="ARBA" id="ARBA00022475"/>
    </source>
</evidence>
<dbReference type="InterPro" id="IPR001460">
    <property type="entry name" value="PCN-bd_Tpept"/>
</dbReference>
<dbReference type="GO" id="GO:0008955">
    <property type="term" value="F:peptidoglycan glycosyltransferase activity"/>
    <property type="evidence" value="ECO:0007669"/>
    <property type="project" value="UniProtKB-EC"/>
</dbReference>
<comment type="catalytic activity">
    <reaction evidence="14">
        <text>Preferential cleavage: (Ac)2-L-Lys-D-Ala-|-D-Ala. Also transpeptidation of peptidyl-alanyl moieties that are N-acyl substituents of D-alanine.</text>
        <dbReference type="EC" id="3.4.16.4"/>
    </reaction>
</comment>
<sequence length="917" mass="101203">MKDYQNQLLSKWRKFTEFLQNKKTRRYSRITYGVVWNLLLLFIIIAVLGFSFAGGVGAGYFASMVKDEPVRTKSELKKDIYNYEETSEIYFANQVYLGKLKTDLEREEITLDKVSKHLANAVIATEDEYFYEHDGVVPKAIMRAIFQEFTNSAVQSGGSTLTQQLIKNQVLTNEVSFERKAKEILLALRVEKFFEKDEILQTYLNVSTFGRNSSGDNIAGVQAASEGIFGKDAKDLNLSQSAFIAGLPQSPFGYTPFTQQGKLKKNVEPGLNRMKIVLKRMRDGNYISEKEYQDALKYNLKKDFIPKKESQIKNYPWVTYEIKKRSIDILAKIIAKEDGYDESDLKKDKDLREQYLSLADRNLHQNGYKIYSTIDKKMYDQMQKVAKNYQYYGNARSEQVIDPETKKVRTVLEPVETGAVLIENKSGKIISFVGGRDHEREATNHATHALRPNGSTMKPLLVYGPGIELGKLAPGSVKANVPVRMDSSSANPYPSNYGGGYTGLTTARVALAKSYNVPAALFYADIRNQQPIKYLEKMGFTSLQPADYNSIALSLGGMTDGVTVEENVNAYATFANKGKFVDAYMIDKIETKDGKAIYQHKAKPVNVFTPQTSYLTVDMMRDVISSGTASSLRGSLAFSADWAGKTGTTQDFQDAWFVAANPNVTFGTWIGYDTPKSLEQNYKGVPYSKRNINLWAQLMNAAYKVQPELVAPKKRFEMPGGIVRRSFCAVSGLLPSESCSKAGMVQTDLYVAKFVPGKMDNSFAGSGKYVQAGGKRYVALPSTPGEFTSTGVSVSPDTLESIGGKYIIDPSALSPDTKSGGSAVSANARLSDNGKVPNPPSVWKQGNTIAWGKHPEGDVIGFRVYSNGKRVRSIKAGENLAFGGRGGSYYVTAVDIAGKESSPSNSVSTAGTASSAN</sequence>
<evidence type="ECO:0000256" key="9">
    <source>
        <dbReference type="ARBA" id="ARBA00022984"/>
    </source>
</evidence>
<keyword evidence="5" id="KW-0808">Transferase</keyword>
<feature type="region of interest" description="Disordered" evidence="16">
    <location>
        <begin position="813"/>
        <end position="842"/>
    </location>
</feature>
<keyword evidence="2" id="KW-0121">Carboxypeptidase</keyword>
<feature type="domain" description="Penicillin-binding protein transpeptidase" evidence="18">
    <location>
        <begin position="418"/>
        <end position="663"/>
    </location>
</feature>
<dbReference type="GO" id="GO:0009002">
    <property type="term" value="F:serine-type D-Ala-D-Ala carboxypeptidase activity"/>
    <property type="evidence" value="ECO:0007669"/>
    <property type="project" value="UniProtKB-EC"/>
</dbReference>
<comment type="caution">
    <text evidence="20">The sequence shown here is derived from an EMBL/GenBank/DDBJ whole genome shotgun (WGS) entry which is preliminary data.</text>
</comment>
<evidence type="ECO:0000256" key="11">
    <source>
        <dbReference type="ARBA" id="ARBA00023136"/>
    </source>
</evidence>
<dbReference type="Pfam" id="PF00905">
    <property type="entry name" value="Transpeptidase"/>
    <property type="match status" value="1"/>
</dbReference>
<evidence type="ECO:0000256" key="3">
    <source>
        <dbReference type="ARBA" id="ARBA00022670"/>
    </source>
</evidence>
<keyword evidence="11 17" id="KW-0472">Membrane</keyword>
<dbReference type="Gene3D" id="3.90.1310.40">
    <property type="match status" value="1"/>
</dbReference>
<evidence type="ECO:0000256" key="10">
    <source>
        <dbReference type="ARBA" id="ARBA00022989"/>
    </source>
</evidence>